<comment type="caution">
    <text evidence="1">The sequence shown here is derived from an EMBL/GenBank/DDBJ whole genome shotgun (WGS) entry which is preliminary data.</text>
</comment>
<gene>
    <name evidence="1" type="ORF">V6256_04450</name>
</gene>
<evidence type="ECO:0000313" key="2">
    <source>
        <dbReference type="Proteomes" id="UP001369082"/>
    </source>
</evidence>
<proteinExistence type="predicted"/>
<keyword evidence="2" id="KW-1185">Reference proteome</keyword>
<dbReference type="Proteomes" id="UP001369082">
    <property type="component" value="Unassembled WGS sequence"/>
</dbReference>
<sequence>MNYWVVGATWGHDDQAERFYLRGTWQMGYDEAEQPGYADKINRIKQGDRIAVKKRDGKGASTISIKAIGVVKDVAEGIVYIDWVVTNLERHVSCKNYFGTIHGPVNDKIWRNEAFCL</sequence>
<evidence type="ECO:0000313" key="1">
    <source>
        <dbReference type="EMBL" id="MEL0628854.1"/>
    </source>
</evidence>
<dbReference type="EMBL" id="JBAKAZ010000010">
    <property type="protein sequence ID" value="MEL0628854.1"/>
    <property type="molecule type" value="Genomic_DNA"/>
</dbReference>
<accession>A0ABU9GNG4</accession>
<name>A0ABU9GNG4_9GAMM</name>
<dbReference type="RefSeq" id="WP_341596868.1">
    <property type="nucleotide sequence ID" value="NZ_JBAKAZ010000010.1"/>
</dbReference>
<organism evidence="1 2">
    <name type="scientific">Psychromonas aquatilis</name>
    <dbReference type="NCBI Taxonomy" id="2005072"/>
    <lineage>
        <taxon>Bacteria</taxon>
        <taxon>Pseudomonadati</taxon>
        <taxon>Pseudomonadota</taxon>
        <taxon>Gammaproteobacteria</taxon>
        <taxon>Alteromonadales</taxon>
        <taxon>Psychromonadaceae</taxon>
        <taxon>Psychromonas</taxon>
    </lineage>
</organism>
<reference evidence="1 2" key="1">
    <citation type="submission" date="2024-02" db="EMBL/GenBank/DDBJ databases">
        <title>Bacteria isolated from the canopy kelp, Nereocystis luetkeana.</title>
        <authorList>
            <person name="Pfister C.A."/>
            <person name="Younker I.T."/>
            <person name="Light S.H."/>
        </authorList>
    </citation>
    <scope>NUCLEOTIDE SEQUENCE [LARGE SCALE GENOMIC DNA]</scope>
    <source>
        <strain evidence="1 2">TI.1.05</strain>
    </source>
</reference>
<protein>
    <submittedName>
        <fullName evidence="1">Uncharacterized protein</fullName>
    </submittedName>
</protein>